<reference evidence="3" key="1">
    <citation type="submission" date="2017-02" db="UniProtKB">
        <authorList>
            <consortium name="WormBaseParasite"/>
        </authorList>
    </citation>
    <scope>IDENTIFICATION</scope>
</reference>
<proteinExistence type="predicted"/>
<gene>
    <name evidence="1" type="ORF">TCLT_LOCUS3630</name>
</gene>
<organism evidence="3">
    <name type="scientific">Thelazia callipaeda</name>
    <name type="common">Oriental eyeworm</name>
    <name type="synonym">Parasitic nematode</name>
    <dbReference type="NCBI Taxonomy" id="103827"/>
    <lineage>
        <taxon>Eukaryota</taxon>
        <taxon>Metazoa</taxon>
        <taxon>Ecdysozoa</taxon>
        <taxon>Nematoda</taxon>
        <taxon>Chromadorea</taxon>
        <taxon>Rhabditida</taxon>
        <taxon>Spirurina</taxon>
        <taxon>Spiruromorpha</taxon>
        <taxon>Thelazioidea</taxon>
        <taxon>Thelaziidae</taxon>
        <taxon>Thelazia</taxon>
    </lineage>
</organism>
<dbReference type="WBParaSite" id="TCLT_0000364001-mRNA-1">
    <property type="protein sequence ID" value="TCLT_0000364001-mRNA-1"/>
    <property type="gene ID" value="TCLT_0000364001"/>
</dbReference>
<evidence type="ECO:0000313" key="1">
    <source>
        <dbReference type="EMBL" id="VDN00269.1"/>
    </source>
</evidence>
<dbReference type="EMBL" id="UYYF01002041">
    <property type="protein sequence ID" value="VDN00269.1"/>
    <property type="molecule type" value="Genomic_DNA"/>
</dbReference>
<reference evidence="1 2" key="2">
    <citation type="submission" date="2018-11" db="EMBL/GenBank/DDBJ databases">
        <authorList>
            <consortium name="Pathogen Informatics"/>
        </authorList>
    </citation>
    <scope>NUCLEOTIDE SEQUENCE [LARGE SCALE GENOMIC DNA]</scope>
</reference>
<protein>
    <submittedName>
        <fullName evidence="3">Ig-like domain-containing protein</fullName>
    </submittedName>
</protein>
<evidence type="ECO:0000313" key="3">
    <source>
        <dbReference type="WBParaSite" id="TCLT_0000364001-mRNA-1"/>
    </source>
</evidence>
<sequence>MHNCWKDAENAPLISANVNCSCRLFAVWRRTEWRGGKLWWKKGQVRISDSKQMKLSKLIVLQSALVAYWQVEGYGMYRCDGVEVANAISSVTLGHSVAWAFKSSSLSICHHGNAENKCVPSSLRTVVCKCWQRVYWVVYGAGIIHLYQNHK</sequence>
<accession>A0A0N5CTS9</accession>
<keyword evidence="2" id="KW-1185">Reference proteome</keyword>
<name>A0A0N5CTS9_THECL</name>
<evidence type="ECO:0000313" key="2">
    <source>
        <dbReference type="Proteomes" id="UP000276776"/>
    </source>
</evidence>
<dbReference type="AlphaFoldDB" id="A0A0N5CTS9"/>
<dbReference type="Proteomes" id="UP000276776">
    <property type="component" value="Unassembled WGS sequence"/>
</dbReference>